<dbReference type="EC" id="2.4.-.-" evidence="1"/>
<proteinExistence type="predicted"/>
<sequence>MSSFPQQRRPFLSVIICIYDMEREAPRTILSACCPYQKNVSPDDYEVIVVDNGSALPFTSLDSSDFLPRPQIVRMPNPQPSPVFALNWAATHVARGTHILFAIDGARIFSDQLIANTLRAHSMCPDAFVYTLGCHLGPSVQMVSTTQGYNEEVEDRLIAESGWPSKPYALYDISVFAGSSSNGFWNPIQESNAFSLPRHLLDAIGGYHVGFISPGGGLANLEIFARYVQRPDAKNVCLLSDMTFHQVHGGIATSGKVQFSTFDAEYRSIFQRGYVQPSFDIIYLGPLRPEVAKFASIGLA</sequence>
<dbReference type="EMBL" id="JBHRVD010000001">
    <property type="protein sequence ID" value="MFC3322107.1"/>
    <property type="molecule type" value="Genomic_DNA"/>
</dbReference>
<evidence type="ECO:0000313" key="2">
    <source>
        <dbReference type="Proteomes" id="UP001595648"/>
    </source>
</evidence>
<organism evidence="1 2">
    <name type="scientific">Mesorhizobium cantuariense</name>
    <dbReference type="NCBI Taxonomy" id="1300275"/>
    <lineage>
        <taxon>Bacteria</taxon>
        <taxon>Pseudomonadati</taxon>
        <taxon>Pseudomonadota</taxon>
        <taxon>Alphaproteobacteria</taxon>
        <taxon>Hyphomicrobiales</taxon>
        <taxon>Phyllobacteriaceae</taxon>
        <taxon>Mesorhizobium</taxon>
    </lineage>
</organism>
<keyword evidence="2" id="KW-1185">Reference proteome</keyword>
<keyword evidence="1" id="KW-0328">Glycosyltransferase</keyword>
<name>A0ABV7MJP8_9HYPH</name>
<dbReference type="GO" id="GO:0016757">
    <property type="term" value="F:glycosyltransferase activity"/>
    <property type="evidence" value="ECO:0007669"/>
    <property type="project" value="UniProtKB-KW"/>
</dbReference>
<keyword evidence="1" id="KW-0808">Transferase</keyword>
<evidence type="ECO:0000313" key="1">
    <source>
        <dbReference type="EMBL" id="MFC3322107.1"/>
    </source>
</evidence>
<dbReference type="Gene3D" id="3.90.550.10">
    <property type="entry name" value="Spore Coat Polysaccharide Biosynthesis Protein SpsA, Chain A"/>
    <property type="match status" value="1"/>
</dbReference>
<dbReference type="RefSeq" id="WP_378978720.1">
    <property type="nucleotide sequence ID" value="NZ_JBHRVD010000001.1"/>
</dbReference>
<dbReference type="InterPro" id="IPR029044">
    <property type="entry name" value="Nucleotide-diphossugar_trans"/>
</dbReference>
<dbReference type="SUPFAM" id="SSF53448">
    <property type="entry name" value="Nucleotide-diphospho-sugar transferases"/>
    <property type="match status" value="1"/>
</dbReference>
<comment type="caution">
    <text evidence="1">The sequence shown here is derived from an EMBL/GenBank/DDBJ whole genome shotgun (WGS) entry which is preliminary data.</text>
</comment>
<protein>
    <submittedName>
        <fullName evidence="1">Glycosyltransferase family A protein</fullName>
        <ecNumber evidence="1">2.4.-.-</ecNumber>
    </submittedName>
</protein>
<dbReference type="CDD" id="cd00761">
    <property type="entry name" value="Glyco_tranf_GTA_type"/>
    <property type="match status" value="1"/>
</dbReference>
<reference evidence="2" key="1">
    <citation type="journal article" date="2019" name="Int. J. Syst. Evol. Microbiol.">
        <title>The Global Catalogue of Microorganisms (GCM) 10K type strain sequencing project: providing services to taxonomists for standard genome sequencing and annotation.</title>
        <authorList>
            <consortium name="The Broad Institute Genomics Platform"/>
            <consortium name="The Broad Institute Genome Sequencing Center for Infectious Disease"/>
            <person name="Wu L."/>
            <person name="Ma J."/>
        </authorList>
    </citation>
    <scope>NUCLEOTIDE SEQUENCE [LARGE SCALE GENOMIC DNA]</scope>
    <source>
        <strain evidence="2">ICMP 19515</strain>
    </source>
</reference>
<accession>A0ABV7MJP8</accession>
<gene>
    <name evidence="1" type="ORF">ACFOJ9_09980</name>
</gene>
<dbReference type="Proteomes" id="UP001595648">
    <property type="component" value="Unassembled WGS sequence"/>
</dbReference>